<accession>A0AA42DVE4</accession>
<dbReference type="EMBL" id="JAQIFT010000068">
    <property type="protein sequence ID" value="MDA3733887.1"/>
    <property type="molecule type" value="Genomic_DNA"/>
</dbReference>
<organism evidence="1 2">
    <name type="scientific">Holtiella tumoricola</name>
    <dbReference type="NCBI Taxonomy" id="3018743"/>
    <lineage>
        <taxon>Bacteria</taxon>
        <taxon>Bacillati</taxon>
        <taxon>Bacillota</taxon>
        <taxon>Clostridia</taxon>
        <taxon>Lachnospirales</taxon>
        <taxon>Cellulosilyticaceae</taxon>
        <taxon>Holtiella</taxon>
    </lineage>
</organism>
<dbReference type="RefSeq" id="WP_053985530.1">
    <property type="nucleotide sequence ID" value="NZ_JAQIFT010000068.1"/>
</dbReference>
<evidence type="ECO:0000313" key="2">
    <source>
        <dbReference type="Proteomes" id="UP001169242"/>
    </source>
</evidence>
<protein>
    <submittedName>
        <fullName evidence="1">DUF4177 domain-containing protein</fullName>
    </submittedName>
</protein>
<dbReference type="Proteomes" id="UP001169242">
    <property type="component" value="Unassembled WGS sequence"/>
</dbReference>
<gene>
    <name evidence="1" type="ORF">PBV87_20650</name>
</gene>
<comment type="caution">
    <text evidence="1">The sequence shown here is derived from an EMBL/GenBank/DDBJ whole genome shotgun (WGS) entry which is preliminary data.</text>
</comment>
<sequence>MEWEYKTIAFDQFVNEKNELSIEEHLNAYGKEEWELVNMHEPKMQAYGQPNKLDESFMVFKRPRK</sequence>
<proteinExistence type="predicted"/>
<evidence type="ECO:0000313" key="1">
    <source>
        <dbReference type="EMBL" id="MDA3733887.1"/>
    </source>
</evidence>
<reference evidence="1" key="1">
    <citation type="journal article" date="2023" name="Int. J. Syst. Evol. Microbiol.">
        <title>&lt;i&gt;Holtiella tumoricola&lt;/i&gt; gen. nov. sp. nov., isolated from a human clinical sample.</title>
        <authorList>
            <person name="Allen-Vercoe E."/>
            <person name="Daigneault M.C."/>
            <person name="Vancuren S.J."/>
            <person name="Cochrane K."/>
            <person name="O'Neal L.L."/>
            <person name="Sankaranarayanan K."/>
            <person name="Lawson P.A."/>
        </authorList>
    </citation>
    <scope>NUCLEOTIDE SEQUENCE</scope>
    <source>
        <strain evidence="1">CC70A</strain>
    </source>
</reference>
<dbReference type="InterPro" id="IPR025234">
    <property type="entry name" value="YjzH-like"/>
</dbReference>
<keyword evidence="2" id="KW-1185">Reference proteome</keyword>
<name>A0AA42DVE4_9FIRM</name>
<dbReference type="AlphaFoldDB" id="A0AA42DVE4"/>
<dbReference type="Pfam" id="PF13783">
    <property type="entry name" value="DUF4177"/>
    <property type="match status" value="1"/>
</dbReference>